<evidence type="ECO:0000256" key="3">
    <source>
        <dbReference type="ARBA" id="ARBA00022763"/>
    </source>
</evidence>
<dbReference type="GO" id="GO:0016829">
    <property type="term" value="F:lyase activity"/>
    <property type="evidence" value="ECO:0007669"/>
    <property type="project" value="UniProtKB-KW"/>
</dbReference>
<keyword evidence="5" id="KW-0190">Covalent protein-DNA linkage</keyword>
<accession>A0A4S2BRS9</accession>
<dbReference type="AlphaFoldDB" id="A0A4S2BRS9"/>
<dbReference type="EC" id="3.4.-.-" evidence="8"/>
<dbReference type="SUPFAM" id="SSF143081">
    <property type="entry name" value="BB1717-like"/>
    <property type="match status" value="1"/>
</dbReference>
<dbReference type="GO" id="GO:0003697">
    <property type="term" value="F:single-stranded DNA binding"/>
    <property type="evidence" value="ECO:0007669"/>
    <property type="project" value="InterPro"/>
</dbReference>
<gene>
    <name evidence="9" type="ORF">E5351_01720</name>
</gene>
<evidence type="ECO:0000256" key="8">
    <source>
        <dbReference type="RuleBase" id="RU364100"/>
    </source>
</evidence>
<dbReference type="Gene3D" id="3.90.1680.10">
    <property type="entry name" value="SOS response associated peptidase-like"/>
    <property type="match status" value="1"/>
</dbReference>
<dbReference type="GO" id="GO:0106300">
    <property type="term" value="P:protein-DNA covalent cross-linking repair"/>
    <property type="evidence" value="ECO:0007669"/>
    <property type="project" value="InterPro"/>
</dbReference>
<keyword evidence="3" id="KW-0227">DNA damage</keyword>
<evidence type="ECO:0000313" key="10">
    <source>
        <dbReference type="Proteomes" id="UP000309117"/>
    </source>
</evidence>
<protein>
    <recommendedName>
        <fullName evidence="8">Abasic site processing protein</fullName>
        <ecNumber evidence="8">3.4.-.-</ecNumber>
    </recommendedName>
</protein>
<comment type="caution">
    <text evidence="9">The sequence shown here is derived from an EMBL/GenBank/DDBJ whole genome shotgun (WGS) entry which is preliminary data.</text>
</comment>
<name>A0A4S2BRS9_9LACO</name>
<evidence type="ECO:0000256" key="2">
    <source>
        <dbReference type="ARBA" id="ARBA00022670"/>
    </source>
</evidence>
<dbReference type="EMBL" id="SRYV01000002">
    <property type="protein sequence ID" value="TGY17203.1"/>
    <property type="molecule type" value="Genomic_DNA"/>
</dbReference>
<comment type="similarity">
    <text evidence="1 8">Belongs to the SOS response-associated peptidase family.</text>
</comment>
<dbReference type="PANTHER" id="PTHR13604:SF0">
    <property type="entry name" value="ABASIC SITE PROCESSING PROTEIN HMCES"/>
    <property type="match status" value="1"/>
</dbReference>
<dbReference type="GO" id="GO:0006508">
    <property type="term" value="P:proteolysis"/>
    <property type="evidence" value="ECO:0007669"/>
    <property type="project" value="UniProtKB-KW"/>
</dbReference>
<dbReference type="RefSeq" id="WP_004045765.1">
    <property type="nucleotide sequence ID" value="NZ_AQFR02000003.1"/>
</dbReference>
<dbReference type="InterPro" id="IPR036590">
    <property type="entry name" value="SRAP-like"/>
</dbReference>
<evidence type="ECO:0000256" key="7">
    <source>
        <dbReference type="ARBA" id="ARBA00023239"/>
    </source>
</evidence>
<keyword evidence="7" id="KW-0456">Lyase</keyword>
<dbReference type="InterPro" id="IPR003738">
    <property type="entry name" value="SRAP"/>
</dbReference>
<evidence type="ECO:0000256" key="4">
    <source>
        <dbReference type="ARBA" id="ARBA00022801"/>
    </source>
</evidence>
<keyword evidence="4 8" id="KW-0378">Hydrolase</keyword>
<evidence type="ECO:0000313" key="9">
    <source>
        <dbReference type="EMBL" id="TGY17203.1"/>
    </source>
</evidence>
<dbReference type="Proteomes" id="UP000309117">
    <property type="component" value="Unassembled WGS sequence"/>
</dbReference>
<proteinExistence type="inferred from homology"/>
<reference evidence="9 10" key="1">
    <citation type="submission" date="2019-04" db="EMBL/GenBank/DDBJ databases">
        <title>Microbes associate with the intestines of laboratory mice.</title>
        <authorList>
            <person name="Navarre W."/>
            <person name="Wong E."/>
            <person name="Huang K."/>
            <person name="Tropini C."/>
            <person name="Ng K."/>
            <person name="Yu B."/>
        </authorList>
    </citation>
    <scope>NUCLEOTIDE SEQUENCE [LARGE SCALE GENOMIC DNA]</scope>
    <source>
        <strain evidence="9 10">NM61_E11</strain>
    </source>
</reference>
<evidence type="ECO:0000256" key="1">
    <source>
        <dbReference type="ARBA" id="ARBA00008136"/>
    </source>
</evidence>
<evidence type="ECO:0000256" key="5">
    <source>
        <dbReference type="ARBA" id="ARBA00023124"/>
    </source>
</evidence>
<keyword evidence="6" id="KW-0238">DNA-binding</keyword>
<organism evidence="9 10">
    <name type="scientific">Lactobacillus intestinalis</name>
    <dbReference type="NCBI Taxonomy" id="151781"/>
    <lineage>
        <taxon>Bacteria</taxon>
        <taxon>Bacillati</taxon>
        <taxon>Bacillota</taxon>
        <taxon>Bacilli</taxon>
        <taxon>Lactobacillales</taxon>
        <taxon>Lactobacillaceae</taxon>
        <taxon>Lactobacillus</taxon>
    </lineage>
</organism>
<dbReference type="GO" id="GO:0008233">
    <property type="term" value="F:peptidase activity"/>
    <property type="evidence" value="ECO:0007669"/>
    <property type="project" value="UniProtKB-KW"/>
</dbReference>
<dbReference type="Pfam" id="PF02586">
    <property type="entry name" value="SRAP"/>
    <property type="match status" value="1"/>
</dbReference>
<sequence>MCNQFHIPNLATIQKYLKSDLDLPLATPDFKSDSENIFPKGIAPVLLFKDDKLQLKQKSWGFTSPFDPKKVIFNARIERFYETKPSMWDKSFEKERCIIISDYFFETSKETYLGKNGKTYRQKYRFDNPNQPLTMIAGIYKKDQFSMVTTEPNSIMAPIHNRMPLIITPSELRQWLFQNFTSLVNRKNIPLQVEKVIPKN</sequence>
<keyword evidence="2 8" id="KW-0645">Protease</keyword>
<dbReference type="PANTHER" id="PTHR13604">
    <property type="entry name" value="DC12-RELATED"/>
    <property type="match status" value="1"/>
</dbReference>
<evidence type="ECO:0000256" key="6">
    <source>
        <dbReference type="ARBA" id="ARBA00023125"/>
    </source>
</evidence>